<dbReference type="EMBL" id="CP013659">
    <property type="protein sequence ID" value="ALS76049.1"/>
    <property type="molecule type" value="Genomic_DNA"/>
</dbReference>
<dbReference type="Pfam" id="PF01206">
    <property type="entry name" value="TusA"/>
    <property type="match status" value="1"/>
</dbReference>
<dbReference type="KEGG" id="prt:AUC31_12955"/>
<dbReference type="PANTHER" id="PTHR33279">
    <property type="entry name" value="SULFUR CARRIER PROTEIN YEDF-RELATED"/>
    <property type="match status" value="1"/>
</dbReference>
<dbReference type="CDD" id="cd00158">
    <property type="entry name" value="RHOD"/>
    <property type="match status" value="1"/>
</dbReference>
<dbReference type="SMART" id="SM00450">
    <property type="entry name" value="RHOD"/>
    <property type="match status" value="1"/>
</dbReference>
<name>A0A0U2ZJ23_9BACL</name>
<dbReference type="InterPro" id="IPR001763">
    <property type="entry name" value="Rhodanese-like_dom"/>
</dbReference>
<dbReference type="Pfam" id="PF00581">
    <property type="entry name" value="Rhodanese"/>
    <property type="match status" value="1"/>
</dbReference>
<evidence type="ECO:0000256" key="1">
    <source>
        <dbReference type="ARBA" id="ARBA00008984"/>
    </source>
</evidence>
<dbReference type="InterPro" id="IPR001455">
    <property type="entry name" value="TusA-like"/>
</dbReference>
<dbReference type="STRING" id="200991.AUC31_12955"/>
<gene>
    <name evidence="3" type="ORF">AUC31_12955</name>
</gene>
<evidence type="ECO:0000259" key="2">
    <source>
        <dbReference type="PROSITE" id="PS50206"/>
    </source>
</evidence>
<dbReference type="RefSeq" id="WP_058382752.1">
    <property type="nucleotide sequence ID" value="NZ_CP013659.2"/>
</dbReference>
<organism evidence="3 4">
    <name type="scientific">Planococcus rifietoensis</name>
    <dbReference type="NCBI Taxonomy" id="200991"/>
    <lineage>
        <taxon>Bacteria</taxon>
        <taxon>Bacillati</taxon>
        <taxon>Bacillota</taxon>
        <taxon>Bacilli</taxon>
        <taxon>Bacillales</taxon>
        <taxon>Caryophanaceae</taxon>
        <taxon>Planococcus</taxon>
    </lineage>
</organism>
<dbReference type="SUPFAM" id="SSF52821">
    <property type="entry name" value="Rhodanese/Cell cycle control phosphatase"/>
    <property type="match status" value="1"/>
</dbReference>
<dbReference type="PROSITE" id="PS01148">
    <property type="entry name" value="UPF0033"/>
    <property type="match status" value="1"/>
</dbReference>
<dbReference type="Gene3D" id="3.30.110.40">
    <property type="entry name" value="TusA-like domain"/>
    <property type="match status" value="1"/>
</dbReference>
<keyword evidence="4" id="KW-1185">Reference proteome</keyword>
<evidence type="ECO:0000313" key="3">
    <source>
        <dbReference type="EMBL" id="ALS76049.1"/>
    </source>
</evidence>
<proteinExistence type="inferred from homology"/>
<dbReference type="PANTHER" id="PTHR33279:SF6">
    <property type="entry name" value="SULFUR CARRIER PROTEIN YEDF-RELATED"/>
    <property type="match status" value="1"/>
</dbReference>
<accession>A0A0U2ZJ23</accession>
<evidence type="ECO:0000313" key="4">
    <source>
        <dbReference type="Proteomes" id="UP000067683"/>
    </source>
</evidence>
<dbReference type="SUPFAM" id="SSF64307">
    <property type="entry name" value="SirA-like"/>
    <property type="match status" value="1"/>
</dbReference>
<protein>
    <recommendedName>
        <fullName evidence="2">Rhodanese domain-containing protein</fullName>
    </recommendedName>
</protein>
<dbReference type="InterPro" id="IPR036868">
    <property type="entry name" value="TusA-like_sf"/>
</dbReference>
<dbReference type="InterPro" id="IPR036873">
    <property type="entry name" value="Rhodanese-like_dom_sf"/>
</dbReference>
<feature type="domain" description="Rhodanese" evidence="2">
    <location>
        <begin position="101"/>
        <end position="185"/>
    </location>
</feature>
<dbReference type="PROSITE" id="PS50206">
    <property type="entry name" value="RHODANESE_3"/>
    <property type="match status" value="1"/>
</dbReference>
<dbReference type="AlphaFoldDB" id="A0A0U2ZJ23"/>
<dbReference type="Gene3D" id="3.40.250.10">
    <property type="entry name" value="Rhodanese-like domain"/>
    <property type="match status" value="1"/>
</dbReference>
<dbReference type="OrthoDB" id="9796234at2"/>
<dbReference type="Proteomes" id="UP000067683">
    <property type="component" value="Chromosome"/>
</dbReference>
<dbReference type="CDD" id="cd00291">
    <property type="entry name" value="SirA_YedF_YeeD"/>
    <property type="match status" value="1"/>
</dbReference>
<comment type="similarity">
    <text evidence="1">Belongs to the sulfur carrier protein TusA family.</text>
</comment>
<reference evidence="3" key="1">
    <citation type="submission" date="2016-01" db="EMBL/GenBank/DDBJ databases">
        <title>Complete genome of Planococcus rifietoensis type strain M8.</title>
        <authorList>
            <person name="See-Too W.S."/>
        </authorList>
    </citation>
    <scope>NUCLEOTIDE SEQUENCE [LARGE SCALE GENOMIC DNA]</scope>
    <source>
        <strain evidence="3">M8</strain>
    </source>
</reference>
<sequence>MVQTDKVLDAKGLACPMPIVKTKKVMKDMGSGEVLEVQATDKGSTADLQAWAKSSGHEYIGTETEGDVLLHYLRKDGANEVEETIEIPEVSLADFQARVENGDSLNILDVREQEEYDEAHIPGVKHIPLGEVENRMNELDQNQEIYIICYSGRRSGVAGDMMAKKGFKTLYNVVPGMRDWTGKTE</sequence>